<comment type="caution">
    <text evidence="6">The sequence shown here is derived from an EMBL/GenBank/DDBJ whole genome shotgun (WGS) entry which is preliminary data.</text>
</comment>
<dbReference type="Gene3D" id="1.10.10.10">
    <property type="entry name" value="Winged helix-like DNA-binding domain superfamily/Winged helix DNA-binding domain"/>
    <property type="match status" value="1"/>
</dbReference>
<dbReference type="RefSeq" id="WP_343784428.1">
    <property type="nucleotide sequence ID" value="NZ_BAAAFH010000003.1"/>
</dbReference>
<dbReference type="SUPFAM" id="SSF46785">
    <property type="entry name" value="Winged helix' DNA-binding domain"/>
    <property type="match status" value="1"/>
</dbReference>
<evidence type="ECO:0000256" key="4">
    <source>
        <dbReference type="ARBA" id="ARBA00023163"/>
    </source>
</evidence>
<keyword evidence="2" id="KW-0805">Transcription regulation</keyword>
<dbReference type="Gene3D" id="3.40.190.10">
    <property type="entry name" value="Periplasmic binding protein-like II"/>
    <property type="match status" value="2"/>
</dbReference>
<dbReference type="PROSITE" id="PS50931">
    <property type="entry name" value="HTH_LYSR"/>
    <property type="match status" value="1"/>
</dbReference>
<reference evidence="7" key="1">
    <citation type="journal article" date="2019" name="Int. J. Syst. Evol. Microbiol.">
        <title>The Global Catalogue of Microorganisms (GCM) 10K type strain sequencing project: providing services to taxonomists for standard genome sequencing and annotation.</title>
        <authorList>
            <consortium name="The Broad Institute Genomics Platform"/>
            <consortium name="The Broad Institute Genome Sequencing Center for Infectious Disease"/>
            <person name="Wu L."/>
            <person name="Ma J."/>
        </authorList>
    </citation>
    <scope>NUCLEOTIDE SEQUENCE [LARGE SCALE GENOMIC DNA]</scope>
    <source>
        <strain evidence="7">JCM 16083</strain>
    </source>
</reference>
<gene>
    <name evidence="6" type="ORF">GCM10009118_03200</name>
</gene>
<evidence type="ECO:0000256" key="2">
    <source>
        <dbReference type="ARBA" id="ARBA00023015"/>
    </source>
</evidence>
<evidence type="ECO:0000313" key="7">
    <source>
        <dbReference type="Proteomes" id="UP001501126"/>
    </source>
</evidence>
<dbReference type="InterPro" id="IPR000847">
    <property type="entry name" value="LysR_HTH_N"/>
</dbReference>
<evidence type="ECO:0000259" key="5">
    <source>
        <dbReference type="PROSITE" id="PS50931"/>
    </source>
</evidence>
<keyword evidence="4" id="KW-0804">Transcription</keyword>
<evidence type="ECO:0000256" key="1">
    <source>
        <dbReference type="ARBA" id="ARBA00009437"/>
    </source>
</evidence>
<dbReference type="InterPro" id="IPR036388">
    <property type="entry name" value="WH-like_DNA-bd_sf"/>
</dbReference>
<dbReference type="InterPro" id="IPR005119">
    <property type="entry name" value="LysR_subst-bd"/>
</dbReference>
<proteinExistence type="inferred from homology"/>
<sequence length="316" mass="36102">MNIQQFQYIIALAEYRHFEQAAESCFVTQSTLSTMIARFEEEIGIPVFDRKKKPVELTKEGELIVEQLKQINKEIDNLTVITQEIKGEEKGSLSISVIPTVAPFLLPRFLHSFAEKFPKLDIQVTEQTTSEIIRRIKSRDLDIGIISIPVHEKDIMEVKLYDEPFVFYDSSVCTADFITASDLDVSNLCLLEEGHCMRTQVLELCDVHEKKINNKLNFRYKAGSIDSLLRFVKANKASTLLPYLSAIELSPEESKKIGQFTNPVPYRTIGLVVHRHFVKHKILKHLETEILERVSAVLPERDLVGQKLMPIGTENS</sequence>
<feature type="domain" description="HTH lysR-type" evidence="5">
    <location>
        <begin position="1"/>
        <end position="58"/>
    </location>
</feature>
<keyword evidence="7" id="KW-1185">Reference proteome</keyword>
<dbReference type="SUPFAM" id="SSF53850">
    <property type="entry name" value="Periplasmic binding protein-like II"/>
    <property type="match status" value="1"/>
</dbReference>
<organism evidence="6 7">
    <name type="scientific">Wandonia haliotis</name>
    <dbReference type="NCBI Taxonomy" id="574963"/>
    <lineage>
        <taxon>Bacteria</taxon>
        <taxon>Pseudomonadati</taxon>
        <taxon>Bacteroidota</taxon>
        <taxon>Flavobacteriia</taxon>
        <taxon>Flavobacteriales</taxon>
        <taxon>Crocinitomicaceae</taxon>
        <taxon>Wandonia</taxon>
    </lineage>
</organism>
<dbReference type="Proteomes" id="UP001501126">
    <property type="component" value="Unassembled WGS sequence"/>
</dbReference>
<dbReference type="InterPro" id="IPR036390">
    <property type="entry name" value="WH_DNA-bd_sf"/>
</dbReference>
<dbReference type="CDD" id="cd08411">
    <property type="entry name" value="PBP2_OxyR"/>
    <property type="match status" value="1"/>
</dbReference>
<evidence type="ECO:0000256" key="3">
    <source>
        <dbReference type="ARBA" id="ARBA00023125"/>
    </source>
</evidence>
<dbReference type="Pfam" id="PF03466">
    <property type="entry name" value="LysR_substrate"/>
    <property type="match status" value="1"/>
</dbReference>
<evidence type="ECO:0000313" key="6">
    <source>
        <dbReference type="EMBL" id="GAA0873912.1"/>
    </source>
</evidence>
<dbReference type="InterPro" id="IPR050950">
    <property type="entry name" value="HTH-type_LysR_regulators"/>
</dbReference>
<comment type="similarity">
    <text evidence="1">Belongs to the LysR transcriptional regulatory family.</text>
</comment>
<protein>
    <submittedName>
        <fullName evidence="6">LysR substrate-binding domain-containing protein</fullName>
    </submittedName>
</protein>
<keyword evidence="3" id="KW-0238">DNA-binding</keyword>
<dbReference type="PANTHER" id="PTHR30419:SF29">
    <property type="entry name" value="LYSR-FAMILY TRANSCRIPTIONAL REGULATOR"/>
    <property type="match status" value="1"/>
</dbReference>
<dbReference type="Pfam" id="PF00126">
    <property type="entry name" value="HTH_1"/>
    <property type="match status" value="1"/>
</dbReference>
<dbReference type="EMBL" id="BAAAFH010000003">
    <property type="protein sequence ID" value="GAA0873912.1"/>
    <property type="molecule type" value="Genomic_DNA"/>
</dbReference>
<dbReference type="PANTHER" id="PTHR30419">
    <property type="entry name" value="HTH-TYPE TRANSCRIPTIONAL REGULATOR YBHD"/>
    <property type="match status" value="1"/>
</dbReference>
<name>A0ABP3XZ91_9FLAO</name>
<accession>A0ABP3XZ91</accession>